<dbReference type="STRING" id="857967.G0QLK3"/>
<dbReference type="GO" id="GO:0008312">
    <property type="term" value="F:7S RNA binding"/>
    <property type="evidence" value="ECO:0007669"/>
    <property type="project" value="UniProtKB-UniRule"/>
</dbReference>
<evidence type="ECO:0000256" key="6">
    <source>
        <dbReference type="ARBA" id="ARBA00022801"/>
    </source>
</evidence>
<dbReference type="InterPro" id="IPR027417">
    <property type="entry name" value="P-loop_NTPase"/>
</dbReference>
<dbReference type="InParanoid" id="G0QLK3"/>
<dbReference type="InterPro" id="IPR036891">
    <property type="entry name" value="Signal_recog_part_SRP54_M_sf"/>
</dbReference>
<evidence type="ECO:0000256" key="10">
    <source>
        <dbReference type="ARBA" id="ARBA00023135"/>
    </source>
</evidence>
<dbReference type="NCBIfam" id="TIGR01425">
    <property type="entry name" value="SRP54_euk"/>
    <property type="match status" value="1"/>
</dbReference>
<keyword evidence="4 13" id="KW-0963">Cytoplasm</keyword>
<dbReference type="EMBL" id="GL983270">
    <property type="protein sequence ID" value="EGR33903.1"/>
    <property type="molecule type" value="Genomic_DNA"/>
</dbReference>
<dbReference type="SUPFAM" id="SSF52540">
    <property type="entry name" value="P-loop containing nucleoside triphosphate hydrolases"/>
    <property type="match status" value="1"/>
</dbReference>
<keyword evidence="5 13" id="KW-0547">Nucleotide-binding</keyword>
<evidence type="ECO:0000313" key="15">
    <source>
        <dbReference type="EMBL" id="EGR33903.1"/>
    </source>
</evidence>
<keyword evidence="7" id="KW-0256">Endoplasmic reticulum</keyword>
<proteinExistence type="inferred from homology"/>
<keyword evidence="6" id="KW-0378">Hydrolase</keyword>
<dbReference type="Gene3D" id="1.10.260.30">
    <property type="entry name" value="Signal recognition particle, SRP54 subunit, M-domain"/>
    <property type="match status" value="1"/>
</dbReference>
<evidence type="ECO:0000256" key="4">
    <source>
        <dbReference type="ARBA" id="ARBA00022490"/>
    </source>
</evidence>
<dbReference type="InterPro" id="IPR000897">
    <property type="entry name" value="SRP54_GTPase_dom"/>
</dbReference>
<keyword evidence="11 13" id="KW-0687">Ribonucleoprotein</keyword>
<dbReference type="AlphaFoldDB" id="G0QLK3"/>
<keyword evidence="10 13" id="KW-0733">Signal recognition particle</keyword>
<dbReference type="RefSeq" id="XP_004039207.1">
    <property type="nucleotide sequence ID" value="XM_004039159.1"/>
</dbReference>
<dbReference type="Gene3D" id="1.20.120.140">
    <property type="entry name" value="Signal recognition particle SRP54, nucleotide-binding domain"/>
    <property type="match status" value="1"/>
</dbReference>
<dbReference type="GO" id="GO:0005786">
    <property type="term" value="C:signal recognition particle, endoplasmic reticulum targeting"/>
    <property type="evidence" value="ECO:0007669"/>
    <property type="project" value="UniProtKB-UniRule"/>
</dbReference>
<organism evidence="15 16">
    <name type="scientific">Ichthyophthirius multifiliis</name>
    <name type="common">White spot disease agent</name>
    <name type="synonym">Ich</name>
    <dbReference type="NCBI Taxonomy" id="5932"/>
    <lineage>
        <taxon>Eukaryota</taxon>
        <taxon>Sar</taxon>
        <taxon>Alveolata</taxon>
        <taxon>Ciliophora</taxon>
        <taxon>Intramacronucleata</taxon>
        <taxon>Oligohymenophorea</taxon>
        <taxon>Hymenostomatida</taxon>
        <taxon>Ophryoglenina</taxon>
        <taxon>Ichthyophthirius</taxon>
    </lineage>
</organism>
<comment type="similarity">
    <text evidence="3 13">Belongs to the GTP-binding SRP family. SRP54 subfamily.</text>
</comment>
<comment type="domain">
    <text evidence="13">The NG domain, also named G domain, is a special guanosine triphosphatase (GTPase) domain, which binds GTP and forms a guanosine 5'-triphosphate (GTP)-dependent complex with a homologous NG domain in the SRP receptor subunit SRPRA. The two NG domains undergo cooperative rearrangements upon their assembly, which culminate in the reciprocal activation of the GTPase activity of one another. SRP receptor compaction upon binding with cargo-loaded SRP and GTPase rearrangement drive SRP-mediated cotranslational protein translocation into the ER.</text>
</comment>
<dbReference type="Pfam" id="PF02881">
    <property type="entry name" value="SRP54_N"/>
    <property type="match status" value="1"/>
</dbReference>
<dbReference type="InterPro" id="IPR036225">
    <property type="entry name" value="SRP/SRP_N"/>
</dbReference>
<dbReference type="eggNOG" id="KOG0780">
    <property type="taxonomic scope" value="Eukaryota"/>
</dbReference>
<dbReference type="FunFam" id="3.40.50.300:FF:000022">
    <property type="entry name" value="Signal recognition particle 54 kDa subunit"/>
    <property type="match status" value="1"/>
</dbReference>
<dbReference type="GO" id="GO:0005783">
    <property type="term" value="C:endoplasmic reticulum"/>
    <property type="evidence" value="ECO:0007669"/>
    <property type="project" value="UniProtKB-SubCell"/>
</dbReference>
<comment type="subcellular location">
    <subcellularLocation>
        <location evidence="2 13">Cytoplasm</location>
    </subcellularLocation>
    <subcellularLocation>
        <location evidence="1">Endoplasmic reticulum</location>
    </subcellularLocation>
</comment>
<dbReference type="CDD" id="cd17875">
    <property type="entry name" value="SRP54_G"/>
    <property type="match status" value="1"/>
</dbReference>
<dbReference type="PANTHER" id="PTHR11564:SF5">
    <property type="entry name" value="SIGNAL RECOGNITION PARTICLE SUBUNIT SRP54"/>
    <property type="match status" value="1"/>
</dbReference>
<dbReference type="PROSITE" id="PS00300">
    <property type="entry name" value="SRP54"/>
    <property type="match status" value="1"/>
</dbReference>
<feature type="domain" description="SRP54-type proteins GTP-binding" evidence="14">
    <location>
        <begin position="268"/>
        <end position="281"/>
    </location>
</feature>
<dbReference type="InterPro" id="IPR013822">
    <property type="entry name" value="Signal_recog_particl_SRP54_hlx"/>
</dbReference>
<evidence type="ECO:0000256" key="1">
    <source>
        <dbReference type="ARBA" id="ARBA00004240"/>
    </source>
</evidence>
<dbReference type="GeneID" id="14910090"/>
<dbReference type="InterPro" id="IPR022941">
    <property type="entry name" value="SRP54"/>
</dbReference>
<evidence type="ECO:0000256" key="2">
    <source>
        <dbReference type="ARBA" id="ARBA00004496"/>
    </source>
</evidence>
<dbReference type="Pfam" id="PF00448">
    <property type="entry name" value="SRP54"/>
    <property type="match status" value="1"/>
</dbReference>
<dbReference type="GO" id="GO:0003924">
    <property type="term" value="F:GTPase activity"/>
    <property type="evidence" value="ECO:0007669"/>
    <property type="project" value="UniProtKB-UniRule"/>
</dbReference>
<evidence type="ECO:0000256" key="12">
    <source>
        <dbReference type="ARBA" id="ARBA00048157"/>
    </source>
</evidence>
<name>G0QLK3_ICHMU</name>
<dbReference type="OMA" id="GMTGQDA"/>
<dbReference type="SMART" id="SM00382">
    <property type="entry name" value="AAA"/>
    <property type="match status" value="1"/>
</dbReference>
<evidence type="ECO:0000256" key="5">
    <source>
        <dbReference type="ARBA" id="ARBA00022741"/>
    </source>
</evidence>
<dbReference type="GO" id="GO:0030942">
    <property type="term" value="F:endoplasmic reticulum signal peptide binding"/>
    <property type="evidence" value="ECO:0007669"/>
    <property type="project" value="TreeGrafter"/>
</dbReference>
<comment type="function">
    <text evidence="13">Component of the signal recognition particle (SRP) complex, a ribonucleoprotein complex that mediates the cotranslational targeting of secretory and membrane proteins to the endoplasmic reticulum (ER).</text>
</comment>
<comment type="catalytic activity">
    <reaction evidence="12">
        <text>GTP + H2O = GDP + phosphate + H(+)</text>
        <dbReference type="Rhea" id="RHEA:19669"/>
        <dbReference type="ChEBI" id="CHEBI:15377"/>
        <dbReference type="ChEBI" id="CHEBI:15378"/>
        <dbReference type="ChEBI" id="CHEBI:37565"/>
        <dbReference type="ChEBI" id="CHEBI:43474"/>
        <dbReference type="ChEBI" id="CHEBI:58189"/>
        <dbReference type="EC" id="3.6.5.4"/>
    </reaction>
    <physiologicalReaction direction="left-to-right" evidence="12">
        <dbReference type="Rhea" id="RHEA:19670"/>
    </physiologicalReaction>
</comment>
<dbReference type="OrthoDB" id="10250817at2759"/>
<dbReference type="PANTHER" id="PTHR11564">
    <property type="entry name" value="SIGNAL RECOGNITION PARTICLE 54K PROTEIN SRP54"/>
    <property type="match status" value="1"/>
</dbReference>
<dbReference type="SMART" id="SM00962">
    <property type="entry name" value="SRP54"/>
    <property type="match status" value="1"/>
</dbReference>
<dbReference type="Pfam" id="PF02978">
    <property type="entry name" value="SRP_SPB"/>
    <property type="match status" value="1"/>
</dbReference>
<dbReference type="SUPFAM" id="SSF47446">
    <property type="entry name" value="Signal peptide-binding domain"/>
    <property type="match status" value="1"/>
</dbReference>
<evidence type="ECO:0000256" key="7">
    <source>
        <dbReference type="ARBA" id="ARBA00022824"/>
    </source>
</evidence>
<dbReference type="InterPro" id="IPR004125">
    <property type="entry name" value="Signal_recog_particle_SRP54_M"/>
</dbReference>
<dbReference type="GO" id="GO:0005829">
    <property type="term" value="C:cytosol"/>
    <property type="evidence" value="ECO:0007669"/>
    <property type="project" value="TreeGrafter"/>
</dbReference>
<dbReference type="Gene3D" id="3.40.50.300">
    <property type="entry name" value="P-loop containing nucleotide triphosphate hydrolases"/>
    <property type="match status" value="1"/>
</dbReference>
<dbReference type="GO" id="GO:0006616">
    <property type="term" value="P:SRP-dependent cotranslational protein targeting to membrane, translocation"/>
    <property type="evidence" value="ECO:0007669"/>
    <property type="project" value="TreeGrafter"/>
</dbReference>
<reference evidence="15 16" key="1">
    <citation type="submission" date="2011-07" db="EMBL/GenBank/DDBJ databases">
        <authorList>
            <person name="Coyne R."/>
            <person name="Brami D."/>
            <person name="Johnson J."/>
            <person name="Hostetler J."/>
            <person name="Hannick L."/>
            <person name="Clark T."/>
            <person name="Cassidy-Hanley D."/>
            <person name="Inman J."/>
        </authorList>
    </citation>
    <scope>NUCLEOTIDE SEQUENCE [LARGE SCALE GENOMIC DNA]</scope>
    <source>
        <strain evidence="15 16">G5</strain>
    </source>
</reference>
<dbReference type="SUPFAM" id="SSF47364">
    <property type="entry name" value="Domain of the SRP/SRP receptor G-proteins"/>
    <property type="match status" value="1"/>
</dbReference>
<dbReference type="InterPro" id="IPR006325">
    <property type="entry name" value="SRP54_euk"/>
</dbReference>
<dbReference type="HAMAP" id="MF_00306">
    <property type="entry name" value="SRP54"/>
    <property type="match status" value="1"/>
</dbReference>
<protein>
    <recommendedName>
        <fullName evidence="13">Signal recognition particle 54 kDa protein</fullName>
    </recommendedName>
</protein>
<dbReference type="Proteomes" id="UP000008983">
    <property type="component" value="Unassembled WGS sequence"/>
</dbReference>
<accession>G0QLK3</accession>
<gene>
    <name evidence="15" type="ORF">IMG5_031840</name>
</gene>
<evidence type="ECO:0000256" key="13">
    <source>
        <dbReference type="RuleBase" id="RU364034"/>
    </source>
</evidence>
<evidence type="ECO:0000259" key="14">
    <source>
        <dbReference type="PROSITE" id="PS00300"/>
    </source>
</evidence>
<dbReference type="FunCoup" id="G0QLK3">
    <property type="interactions" value="409"/>
</dbReference>
<dbReference type="SMART" id="SM00963">
    <property type="entry name" value="SRP54_N"/>
    <property type="match status" value="1"/>
</dbReference>
<evidence type="ECO:0000256" key="3">
    <source>
        <dbReference type="ARBA" id="ARBA00005450"/>
    </source>
</evidence>
<keyword evidence="9 13" id="KW-0342">GTP-binding</keyword>
<dbReference type="InterPro" id="IPR003593">
    <property type="entry name" value="AAA+_ATPase"/>
</dbReference>
<evidence type="ECO:0000256" key="8">
    <source>
        <dbReference type="ARBA" id="ARBA00022884"/>
    </source>
</evidence>
<keyword evidence="8 13" id="KW-0694">RNA-binding</keyword>
<evidence type="ECO:0000256" key="9">
    <source>
        <dbReference type="ARBA" id="ARBA00023134"/>
    </source>
</evidence>
<evidence type="ECO:0000256" key="11">
    <source>
        <dbReference type="ARBA" id="ARBA00023274"/>
    </source>
</evidence>
<dbReference type="GO" id="GO:0005525">
    <property type="term" value="F:GTP binding"/>
    <property type="evidence" value="ECO:0007669"/>
    <property type="project" value="UniProtKB-UniRule"/>
</dbReference>
<sequence length="536" mass="58443">MVLAELGQKINNALSKLNNAQVIDDKILNQVLNEISIALLQSDVNAKFVKKLKDNILVQFKMQESESVNMRKMIQQLVIKELTAMLDSQKKPFIPKRGRPNIIMFVGLQGVGKTTTCTKYANYWQKKGWRTALVCADTFRAGAFDQLKQNATKIRVPFYGSYSETDSSIIAEEGVRTFKKENYEIIIVDTSGTHRQEAELFEEMKLVSAAVNPDECIFVMDGSVGQACYDQASAFRQAVNVGSVIITKLDGHAKGGGALSAVAATQSPIIFIGTGEHFDDLEPFDPQSFIKRLLGLGDIAGLFQKVTEVIDVKQQPQLINRIAEGQFSIRDFQSQFKSILKLGSISQFMSMIPGLGNSFLDKNNEKESIKKVKKFLCIMDSMNDLELDGDGKISEKRIVKIAYGSGNSIEEVHSLLEEYKRLSKVFGKLGKTNLGKGNDFSNIQRNAQQIAGKMGSALDPKMIQSMGGMGNIMNIMKDMSKMEGLGEMMKGLGGGNIGSMLGSLGGNALSGLGGLAGLGGGGGNAPAKGQRMQKKR</sequence>
<dbReference type="InterPro" id="IPR042101">
    <property type="entry name" value="SRP54_N_sf"/>
</dbReference>
<evidence type="ECO:0000313" key="16">
    <source>
        <dbReference type="Proteomes" id="UP000008983"/>
    </source>
</evidence>
<comment type="domain">
    <text evidence="13">The M domain binds the 7SL RNA in presence of SRP19 and binds the signal sequence of presecretory proteins.</text>
</comment>
<keyword evidence="16" id="KW-1185">Reference proteome</keyword>